<accession>A0AAV9U969</accession>
<feature type="compositionally biased region" description="Basic and acidic residues" evidence="1">
    <location>
        <begin position="75"/>
        <end position="89"/>
    </location>
</feature>
<comment type="caution">
    <text evidence="2">The sequence shown here is derived from an EMBL/GenBank/DDBJ whole genome shotgun (WGS) entry which is preliminary data.</text>
</comment>
<name>A0AAV9U969_9PEZI</name>
<evidence type="ECO:0000313" key="3">
    <source>
        <dbReference type="Proteomes" id="UP001375240"/>
    </source>
</evidence>
<dbReference type="AlphaFoldDB" id="A0AAV9U969"/>
<keyword evidence="3" id="KW-1185">Reference proteome</keyword>
<dbReference type="EMBL" id="JAVHNQ010000010">
    <property type="protein sequence ID" value="KAK6337839.1"/>
    <property type="molecule type" value="Genomic_DNA"/>
</dbReference>
<evidence type="ECO:0000256" key="1">
    <source>
        <dbReference type="SAM" id="MobiDB-lite"/>
    </source>
</evidence>
<protein>
    <recommendedName>
        <fullName evidence="4">F-box domain-containing protein</fullName>
    </recommendedName>
</protein>
<gene>
    <name evidence="2" type="ORF">TWF696_001318</name>
</gene>
<reference evidence="2 3" key="1">
    <citation type="submission" date="2019-10" db="EMBL/GenBank/DDBJ databases">
        <authorList>
            <person name="Palmer J.M."/>
        </authorList>
    </citation>
    <scope>NUCLEOTIDE SEQUENCE [LARGE SCALE GENOMIC DNA]</scope>
    <source>
        <strain evidence="2 3">TWF696</strain>
    </source>
</reference>
<proteinExistence type="predicted"/>
<evidence type="ECO:0008006" key="4">
    <source>
        <dbReference type="Google" id="ProtNLM"/>
    </source>
</evidence>
<sequence length="356" mass="41043">MTERSIPSFPEHVTLVIMRHLPLPDLISFVSTNKAIRSVYKSHPQKVVAASLANSIRNPEFAVYFPFPEAPAAHEDATKAGGCKPKDAAPTETEQLVQQPIIPANNLHAETRKDKPHLLFLRHACRVRNTFRAVTFFAKFLHRIEEHDSKSRHSCITENGIKPGCNETYRALIFLAQNEVYGLCRCVRHCAFESRIIAQCDRKIFDEIETPLPENWWAEEHVVQQQMVFFQGMREDAKSCMEANRPQIQQAINAFREESFQTRRMEISKLMTQVLFVTPARRIPEYEIDRFWYDKSIVAGLIFMQMVPLTWWHHSILAKTCQPEIHEILGYGYLQTASIKFFQEAARVASAMNIKG</sequence>
<organism evidence="2 3">
    <name type="scientific">Orbilia brochopaga</name>
    <dbReference type="NCBI Taxonomy" id="3140254"/>
    <lineage>
        <taxon>Eukaryota</taxon>
        <taxon>Fungi</taxon>
        <taxon>Dikarya</taxon>
        <taxon>Ascomycota</taxon>
        <taxon>Pezizomycotina</taxon>
        <taxon>Orbiliomycetes</taxon>
        <taxon>Orbiliales</taxon>
        <taxon>Orbiliaceae</taxon>
        <taxon>Orbilia</taxon>
    </lineage>
</organism>
<evidence type="ECO:0000313" key="2">
    <source>
        <dbReference type="EMBL" id="KAK6337839.1"/>
    </source>
</evidence>
<feature type="region of interest" description="Disordered" evidence="1">
    <location>
        <begin position="75"/>
        <end position="94"/>
    </location>
</feature>
<dbReference type="Proteomes" id="UP001375240">
    <property type="component" value="Unassembled WGS sequence"/>
</dbReference>